<gene>
    <name evidence="1" type="ORF">MTY_2355</name>
</gene>
<dbReference type="AlphaFoldDB" id="A0A0S6UHL8"/>
<protein>
    <submittedName>
        <fullName evidence="1">Uncharacterized protein</fullName>
    </submittedName>
</protein>
<name>A0A0S6UHL8_NEOTH</name>
<sequence length="78" mass="8916">MDWRDKIRRVLELDQTELALWSEIAAGAPSEKLRAIIRAMMEREREEMRALQSILTSHGGWYPGPAGPSGYPPYSEKD</sequence>
<dbReference type="RefSeq" id="WP_011392753.1">
    <property type="nucleotide sequence ID" value="NZ_DF238840.1"/>
</dbReference>
<evidence type="ECO:0000313" key="1">
    <source>
        <dbReference type="EMBL" id="GAF27014.1"/>
    </source>
</evidence>
<proteinExistence type="predicted"/>
<organism evidence="1">
    <name type="scientific">Moorella thermoacetica Y72</name>
    <dbReference type="NCBI Taxonomy" id="1325331"/>
    <lineage>
        <taxon>Bacteria</taxon>
        <taxon>Bacillati</taxon>
        <taxon>Bacillota</taxon>
        <taxon>Clostridia</taxon>
        <taxon>Neomoorellales</taxon>
        <taxon>Neomoorellaceae</taxon>
        <taxon>Neomoorella</taxon>
    </lineage>
</organism>
<dbReference type="GeneID" id="45617279"/>
<dbReference type="Proteomes" id="UP000063718">
    <property type="component" value="Unassembled WGS sequence"/>
</dbReference>
<reference evidence="1" key="1">
    <citation type="journal article" date="2014" name="Gene">
        <title>Genome-guided analysis of transformation efficiency and carbon dioxide assimilation by Moorella thermoacetica Y72.</title>
        <authorList>
            <person name="Tsukahara K."/>
            <person name="Kita A."/>
            <person name="Nakashimada Y."/>
            <person name="Hoshino T."/>
            <person name="Murakami K."/>
        </authorList>
    </citation>
    <scope>NUCLEOTIDE SEQUENCE [LARGE SCALE GENOMIC DNA]</scope>
    <source>
        <strain evidence="1">Y72</strain>
    </source>
</reference>
<accession>A0A0S6UHL8</accession>
<dbReference type="EMBL" id="DF238840">
    <property type="protein sequence ID" value="GAF27014.1"/>
    <property type="molecule type" value="Genomic_DNA"/>
</dbReference>